<reference evidence="1 2" key="1">
    <citation type="submission" date="2018-09" db="EMBL/GenBank/DDBJ databases">
        <title>YIM 75507 draft genome.</title>
        <authorList>
            <person name="Tang S."/>
            <person name="Feng Y."/>
        </authorList>
    </citation>
    <scope>NUCLEOTIDE SEQUENCE [LARGE SCALE GENOMIC DNA]</scope>
    <source>
        <strain evidence="1 2">YIM 75507</strain>
    </source>
</reference>
<keyword evidence="2" id="KW-1185">Reference proteome</keyword>
<dbReference type="AlphaFoldDB" id="A0A3A4BQM8"/>
<accession>A0A3A4BQM8</accession>
<evidence type="ECO:0000313" key="2">
    <source>
        <dbReference type="Proteomes" id="UP000265768"/>
    </source>
</evidence>
<dbReference type="OrthoDB" id="3482702at2"/>
<name>A0A3A4BQM8_9ACTN</name>
<evidence type="ECO:0000313" key="1">
    <source>
        <dbReference type="EMBL" id="RJL33446.1"/>
    </source>
</evidence>
<comment type="caution">
    <text evidence="1">The sequence shown here is derived from an EMBL/GenBank/DDBJ whole genome shotgun (WGS) entry which is preliminary data.</text>
</comment>
<dbReference type="Proteomes" id="UP000265768">
    <property type="component" value="Unassembled WGS sequence"/>
</dbReference>
<protein>
    <submittedName>
        <fullName evidence="1">Uncharacterized protein</fullName>
    </submittedName>
</protein>
<dbReference type="RefSeq" id="WP_119926405.1">
    <property type="nucleotide sequence ID" value="NZ_QZEY01000003.1"/>
</dbReference>
<proteinExistence type="predicted"/>
<gene>
    <name evidence="1" type="ORF">D5H75_11720</name>
</gene>
<dbReference type="EMBL" id="QZEY01000003">
    <property type="protein sequence ID" value="RJL33446.1"/>
    <property type="molecule type" value="Genomic_DNA"/>
</dbReference>
<sequence length="67" mass="7457">MTKLLNQVSDRLLQRFVPKADALAGGRCGCNCGNYFCNSGKCTMCRYCSDCLSGGNCWDCYYWNACC</sequence>
<organism evidence="1 2">
    <name type="scientific">Bailinhaonella thermotolerans</name>
    <dbReference type="NCBI Taxonomy" id="1070861"/>
    <lineage>
        <taxon>Bacteria</taxon>
        <taxon>Bacillati</taxon>
        <taxon>Actinomycetota</taxon>
        <taxon>Actinomycetes</taxon>
        <taxon>Streptosporangiales</taxon>
        <taxon>Streptosporangiaceae</taxon>
        <taxon>Bailinhaonella</taxon>
    </lineage>
</organism>